<keyword evidence="3" id="KW-0645">Protease</keyword>
<accession>A0A413RN53</accession>
<dbReference type="GO" id="GO:0004180">
    <property type="term" value="F:carboxypeptidase activity"/>
    <property type="evidence" value="ECO:0007669"/>
    <property type="project" value="UniProtKB-KW"/>
</dbReference>
<gene>
    <name evidence="3" type="ORF">D1825_06710</name>
</gene>
<dbReference type="RefSeq" id="WP_118766670.1">
    <property type="nucleotide sequence ID" value="NZ_QWKP01000166.1"/>
</dbReference>
<keyword evidence="4" id="KW-1185">Reference proteome</keyword>
<dbReference type="InterPro" id="IPR051417">
    <property type="entry name" value="SDr/BOS_complex"/>
</dbReference>
<dbReference type="Proteomes" id="UP000283374">
    <property type="component" value="Unassembled WGS sequence"/>
</dbReference>
<dbReference type="PANTHER" id="PTHR23303:SF14">
    <property type="entry name" value="BOS COMPLEX SUBUNIT NOMO1-RELATED"/>
    <property type="match status" value="1"/>
</dbReference>
<keyword evidence="3" id="KW-0121">Carboxypeptidase</keyword>
<evidence type="ECO:0000313" key="3">
    <source>
        <dbReference type="EMBL" id="RHA42708.1"/>
    </source>
</evidence>
<keyword evidence="3" id="KW-0378">Hydrolase</keyword>
<keyword evidence="1 2" id="KW-0732">Signal</keyword>
<proteinExistence type="predicted"/>
<dbReference type="Pfam" id="PF13620">
    <property type="entry name" value="CarboxypepD_reg"/>
    <property type="match status" value="3"/>
</dbReference>
<dbReference type="SUPFAM" id="SSF49452">
    <property type="entry name" value="Starch-binding domain-like"/>
    <property type="match status" value="2"/>
</dbReference>
<reference evidence="3 4" key="1">
    <citation type="submission" date="2018-08" db="EMBL/GenBank/DDBJ databases">
        <title>Cellulomonas rhizosphaerae sp. nov., a novel actinomycete isolated from soil.</title>
        <authorList>
            <person name="Tian Y."/>
        </authorList>
    </citation>
    <scope>NUCLEOTIDE SEQUENCE [LARGE SCALE GENOMIC DNA]</scope>
    <source>
        <strain evidence="3 4">NEAU-TCZ24</strain>
    </source>
</reference>
<dbReference type="EMBL" id="QWKP01000166">
    <property type="protein sequence ID" value="RHA42708.1"/>
    <property type="molecule type" value="Genomic_DNA"/>
</dbReference>
<dbReference type="SUPFAM" id="SSF49464">
    <property type="entry name" value="Carboxypeptidase regulatory domain-like"/>
    <property type="match status" value="2"/>
</dbReference>
<sequence length="639" mass="65906">MKARFVAVVTALAAALGFAGAPAATAADTYALTVTVLSGTGKPLSSELVEVWVAGSDPSVDANSDGIPDARVAVGNTSSEGGIQFRAIAEGDFTVRVTSPYDWNATYDAPVTIAGGPVSISVIDQHVATVSGTVRDAVTGKGVPWAEVSGYSTGSNSYLDARADAKGAFTALVRTATYSVQAVADDYRTDNLRTTITVHDGADLAGADLRIYSTSWVGGRVTLGGKGLDSLVWFGDVPSHSSPTGVFHEQVEPGVSVSPWVESGSSNFRTYLGNTVRKPDAKKVSVSLGRSVTNADIALVRTATVTGTVVNRNGKPAKRATVEAQSVGRAGSAKATTDSKGRYTLRGLPSGKVTISVWGGTRAVPAHGVTTLTAQQGHKVAASRLTLSRDAIAYGRIKTTGSRVSKQDVTVTTSKGVWLGTFRPDAEGWVGVAGLSAGTYYVHVDGSNLRKKVVVKAHTVVDFGVISRGKQVTVKGVVRTANGQPAVGARIAVVDSHGTTYGVVRTNAKGAYSLTGAVSGRYTVTAKPKSGTDAWTSASVTVTKGRALTQSLRFGKGATVTGVVLNSKGKPAIGVRVETLDGRSAKTNASGVYAITGARAGRTEIRVSDPSYVGGYRDAYTTATAKAGRTVRAKTVSVR</sequence>
<feature type="chain" id="PRO_5019550937" evidence="2">
    <location>
        <begin position="27"/>
        <end position="639"/>
    </location>
</feature>
<dbReference type="GO" id="GO:0030246">
    <property type="term" value="F:carbohydrate binding"/>
    <property type="evidence" value="ECO:0007669"/>
    <property type="project" value="InterPro"/>
</dbReference>
<dbReference type="InterPro" id="IPR008969">
    <property type="entry name" value="CarboxyPept-like_regulatory"/>
</dbReference>
<protein>
    <submittedName>
        <fullName evidence="3">Carboxypeptidase regulatory-like domain-containing protein</fullName>
    </submittedName>
</protein>
<feature type="signal peptide" evidence="2">
    <location>
        <begin position="1"/>
        <end position="26"/>
    </location>
</feature>
<evidence type="ECO:0000313" key="4">
    <source>
        <dbReference type="Proteomes" id="UP000283374"/>
    </source>
</evidence>
<name>A0A413RN53_9CELL</name>
<dbReference type="InterPro" id="IPR013784">
    <property type="entry name" value="Carb-bd-like_fold"/>
</dbReference>
<dbReference type="PANTHER" id="PTHR23303">
    <property type="entry name" value="CARBOXYPEPTIDASE REGULATORY REGION-CONTAINING"/>
    <property type="match status" value="1"/>
</dbReference>
<comment type="caution">
    <text evidence="3">The sequence shown here is derived from an EMBL/GenBank/DDBJ whole genome shotgun (WGS) entry which is preliminary data.</text>
</comment>
<dbReference type="Gene3D" id="2.60.40.1120">
    <property type="entry name" value="Carboxypeptidase-like, regulatory domain"/>
    <property type="match status" value="3"/>
</dbReference>
<evidence type="ECO:0000256" key="2">
    <source>
        <dbReference type="SAM" id="SignalP"/>
    </source>
</evidence>
<dbReference type="AlphaFoldDB" id="A0A413RN53"/>
<dbReference type="OrthoDB" id="4812460at2"/>
<evidence type="ECO:0000256" key="1">
    <source>
        <dbReference type="ARBA" id="ARBA00022729"/>
    </source>
</evidence>
<organism evidence="3 4">
    <name type="scientific">Cellulomonas rhizosphaerae</name>
    <dbReference type="NCBI Taxonomy" id="2293719"/>
    <lineage>
        <taxon>Bacteria</taxon>
        <taxon>Bacillati</taxon>
        <taxon>Actinomycetota</taxon>
        <taxon>Actinomycetes</taxon>
        <taxon>Micrococcales</taxon>
        <taxon>Cellulomonadaceae</taxon>
        <taxon>Cellulomonas</taxon>
    </lineage>
</organism>